<proteinExistence type="predicted"/>
<dbReference type="Proteomes" id="UP000580517">
    <property type="component" value="Unassembled WGS sequence"/>
</dbReference>
<keyword evidence="1" id="KW-0732">Signal</keyword>
<organism evidence="3 4">
    <name type="scientific">Allopusillimonas soli</name>
    <dbReference type="NCBI Taxonomy" id="659016"/>
    <lineage>
        <taxon>Bacteria</taxon>
        <taxon>Pseudomonadati</taxon>
        <taxon>Pseudomonadota</taxon>
        <taxon>Betaproteobacteria</taxon>
        <taxon>Burkholderiales</taxon>
        <taxon>Alcaligenaceae</taxon>
        <taxon>Allopusillimonas</taxon>
    </lineage>
</organism>
<dbReference type="GO" id="GO:0016810">
    <property type="term" value="F:hydrolase activity, acting on carbon-nitrogen (but not peptide) bonds"/>
    <property type="evidence" value="ECO:0007669"/>
    <property type="project" value="InterPro"/>
</dbReference>
<dbReference type="Pfam" id="PF01522">
    <property type="entry name" value="Polysacc_deac_1"/>
    <property type="match status" value="1"/>
</dbReference>
<dbReference type="PANTHER" id="PTHR34216:SF13">
    <property type="entry name" value="XYLANASE_CHITIN DEACETYLASE"/>
    <property type="match status" value="1"/>
</dbReference>
<accession>A0A853FI72</accession>
<dbReference type="CDD" id="cd10969">
    <property type="entry name" value="CE4_Ecf1_like_5s"/>
    <property type="match status" value="1"/>
</dbReference>
<dbReference type="InterPro" id="IPR002509">
    <property type="entry name" value="NODB_dom"/>
</dbReference>
<feature type="domain" description="NodB homology" evidence="2">
    <location>
        <begin position="61"/>
        <end position="279"/>
    </location>
</feature>
<dbReference type="EMBL" id="JACCEW010000005">
    <property type="protein sequence ID" value="NYT38470.1"/>
    <property type="molecule type" value="Genomic_DNA"/>
</dbReference>
<dbReference type="GO" id="GO:0005975">
    <property type="term" value="P:carbohydrate metabolic process"/>
    <property type="evidence" value="ECO:0007669"/>
    <property type="project" value="InterPro"/>
</dbReference>
<dbReference type="OrthoDB" id="9814639at2"/>
<protein>
    <submittedName>
        <fullName evidence="3">Polysaccharide deacetylase family protein</fullName>
    </submittedName>
</protein>
<evidence type="ECO:0000256" key="1">
    <source>
        <dbReference type="ARBA" id="ARBA00022729"/>
    </source>
</evidence>
<dbReference type="InterPro" id="IPR011330">
    <property type="entry name" value="Glyco_hydro/deAcase_b/a-brl"/>
</dbReference>
<sequence>MTHARRVPVLMYHHVSPSPGMITTSPANFERQLQWLKAKGFHTLTTDQFAGFLGGDAVPARSLLITFDDGYLDNWVYAFPLLKKYGFRATVFLVTSWVGEGDVRPCMGQAGLPETPEHKECGRRIAAGRADDAILRWSEVRCMREEGVFEFHSHTHTHTRWDIKDPDGRIERMRQELALSRQSLCENLGYVSEHFCWPQGYTEPAYIDLAREAGFRYLYTTDAFGQNRAGADPAHIYRFAVRNRGGGTLGQRILYASNPVVGPVFNRWKRWKRSLRKGK</sequence>
<dbReference type="RefSeq" id="WP_129970161.1">
    <property type="nucleotide sequence ID" value="NZ_JACCEW010000005.1"/>
</dbReference>
<dbReference type="PROSITE" id="PS51677">
    <property type="entry name" value="NODB"/>
    <property type="match status" value="1"/>
</dbReference>
<reference evidence="3 4" key="1">
    <citation type="submission" date="2020-07" db="EMBL/GenBank/DDBJ databases">
        <title>Taxonomic revisions and descriptions of new bacterial species based on genomic comparisons in the high-G+C-content subgroup of the family Alcaligenaceae.</title>
        <authorList>
            <person name="Szabo A."/>
            <person name="Felfoldi T."/>
        </authorList>
    </citation>
    <scope>NUCLEOTIDE SEQUENCE [LARGE SCALE GENOMIC DNA]</scope>
    <source>
        <strain evidence="3 4">DSM 25264</strain>
    </source>
</reference>
<name>A0A853FI72_9BURK</name>
<evidence type="ECO:0000313" key="3">
    <source>
        <dbReference type="EMBL" id="NYT38470.1"/>
    </source>
</evidence>
<gene>
    <name evidence="3" type="ORF">H0A68_16425</name>
</gene>
<dbReference type="Gene3D" id="3.20.20.370">
    <property type="entry name" value="Glycoside hydrolase/deacetylase"/>
    <property type="match status" value="1"/>
</dbReference>
<evidence type="ECO:0000313" key="4">
    <source>
        <dbReference type="Proteomes" id="UP000580517"/>
    </source>
</evidence>
<keyword evidence="4" id="KW-1185">Reference proteome</keyword>
<dbReference type="AlphaFoldDB" id="A0A853FI72"/>
<comment type="caution">
    <text evidence="3">The sequence shown here is derived from an EMBL/GenBank/DDBJ whole genome shotgun (WGS) entry which is preliminary data.</text>
</comment>
<dbReference type="PANTHER" id="PTHR34216">
    <property type="match status" value="1"/>
</dbReference>
<dbReference type="InterPro" id="IPR051398">
    <property type="entry name" value="Polysacch_Deacetylase"/>
</dbReference>
<dbReference type="SUPFAM" id="SSF88713">
    <property type="entry name" value="Glycoside hydrolase/deacetylase"/>
    <property type="match status" value="1"/>
</dbReference>
<evidence type="ECO:0000259" key="2">
    <source>
        <dbReference type="PROSITE" id="PS51677"/>
    </source>
</evidence>